<keyword evidence="1" id="KW-0560">Oxidoreductase</keyword>
<dbReference type="Proteomes" id="UP001500851">
    <property type="component" value="Unassembled WGS sequence"/>
</dbReference>
<evidence type="ECO:0000256" key="1">
    <source>
        <dbReference type="ARBA" id="ARBA00023002"/>
    </source>
</evidence>
<evidence type="ECO:0000259" key="4">
    <source>
        <dbReference type="Pfam" id="PF08028"/>
    </source>
</evidence>
<proteinExistence type="predicted"/>
<dbReference type="GO" id="GO:0004497">
    <property type="term" value="F:monooxygenase activity"/>
    <property type="evidence" value="ECO:0007669"/>
    <property type="project" value="UniProtKB-KW"/>
</dbReference>
<dbReference type="InterPro" id="IPR013107">
    <property type="entry name" value="Acyl-CoA_DH_C"/>
</dbReference>
<sequence length="452" mass="49479">MSRAKISAGTILETAGGTGRSTPPMTEEPGLSGPYATTPITSGDPRVRAETARLVEAARAIRPRLREAQQRTEDEGRFAPEIDAYFVEHGFYRMLMPLRYGGLELGIGEFYLVISEVARGCPSTAWCLSLSCAHNLTLASYWPESAQREVYRERGYVAAPASGNPMGARVERVEGGILLSGKWRYCSGSPYSTHFFPTVILPATESEPETRAWAVVSRDDYTVLDDWGAVIGMRGSGSNGIEMDRVFVPDHRICPETWTTDLAEPTPGYALHGNPMYSGVFFGFAEGEVASVAVGLGYAACDEYERIIRTTRAPFSATGSMRADNDDWRRVLGMSMSRIDAASATLIRNGELYAEYGRQVAEDGIAFDGSRSMRLNNAHFVAEELVWEALQELIRTAGTSASQDGQRLQRYFRDIWTTMSRTDQFQFFAAPAVGFHFDGAPADVAAEAGVAA</sequence>
<accession>A0ABN2LB23</accession>
<dbReference type="InterPro" id="IPR009100">
    <property type="entry name" value="AcylCoA_DH/oxidase_NM_dom_sf"/>
</dbReference>
<evidence type="ECO:0000256" key="2">
    <source>
        <dbReference type="SAM" id="MobiDB-lite"/>
    </source>
</evidence>
<dbReference type="RefSeq" id="WP_344028934.1">
    <property type="nucleotide sequence ID" value="NZ_BAAAOB010000001.1"/>
</dbReference>
<evidence type="ECO:0000259" key="3">
    <source>
        <dbReference type="Pfam" id="PF02771"/>
    </source>
</evidence>
<keyword evidence="5" id="KW-0503">Monooxygenase</keyword>
<dbReference type="SUPFAM" id="SSF56645">
    <property type="entry name" value="Acyl-CoA dehydrogenase NM domain-like"/>
    <property type="match status" value="1"/>
</dbReference>
<protein>
    <submittedName>
        <fullName evidence="5">Flavin-dependent monooxygenase</fullName>
    </submittedName>
</protein>
<dbReference type="Gene3D" id="1.20.140.10">
    <property type="entry name" value="Butyryl-CoA Dehydrogenase, subunit A, domain 3"/>
    <property type="match status" value="1"/>
</dbReference>
<evidence type="ECO:0000313" key="6">
    <source>
        <dbReference type="Proteomes" id="UP001500851"/>
    </source>
</evidence>
<dbReference type="SUPFAM" id="SSF47203">
    <property type="entry name" value="Acyl-CoA dehydrogenase C-terminal domain-like"/>
    <property type="match status" value="1"/>
</dbReference>
<gene>
    <name evidence="5" type="ORF">GCM10009768_05310</name>
</gene>
<dbReference type="InterPro" id="IPR013786">
    <property type="entry name" value="AcylCoA_DH/ox_N"/>
</dbReference>
<feature type="domain" description="Acyl-CoA dehydrogenase/oxidase N-terminal" evidence="3">
    <location>
        <begin position="60"/>
        <end position="133"/>
    </location>
</feature>
<reference evidence="5 6" key="1">
    <citation type="journal article" date="2019" name="Int. J. Syst. Evol. Microbiol.">
        <title>The Global Catalogue of Microorganisms (GCM) 10K type strain sequencing project: providing services to taxonomists for standard genome sequencing and annotation.</title>
        <authorList>
            <consortium name="The Broad Institute Genomics Platform"/>
            <consortium name="The Broad Institute Genome Sequencing Center for Infectious Disease"/>
            <person name="Wu L."/>
            <person name="Ma J."/>
        </authorList>
    </citation>
    <scope>NUCLEOTIDE SEQUENCE [LARGE SCALE GENOMIC DNA]</scope>
    <source>
        <strain evidence="5 6">JCM 14736</strain>
    </source>
</reference>
<dbReference type="Gene3D" id="2.40.110.10">
    <property type="entry name" value="Butyryl-CoA Dehydrogenase, subunit A, domain 2"/>
    <property type="match status" value="1"/>
</dbReference>
<feature type="region of interest" description="Disordered" evidence="2">
    <location>
        <begin position="1"/>
        <end position="43"/>
    </location>
</feature>
<dbReference type="EMBL" id="BAAAOB010000001">
    <property type="protein sequence ID" value="GAA1779373.1"/>
    <property type="molecule type" value="Genomic_DNA"/>
</dbReference>
<keyword evidence="6" id="KW-1185">Reference proteome</keyword>
<dbReference type="InterPro" id="IPR046373">
    <property type="entry name" value="Acyl-CoA_Oxase/DH_mid-dom_sf"/>
</dbReference>
<evidence type="ECO:0000313" key="5">
    <source>
        <dbReference type="EMBL" id="GAA1779373.1"/>
    </source>
</evidence>
<organism evidence="5 6">
    <name type="scientific">Leucobacter iarius</name>
    <dbReference type="NCBI Taxonomy" id="333963"/>
    <lineage>
        <taxon>Bacteria</taxon>
        <taxon>Bacillati</taxon>
        <taxon>Actinomycetota</taxon>
        <taxon>Actinomycetes</taxon>
        <taxon>Micrococcales</taxon>
        <taxon>Microbacteriaceae</taxon>
        <taxon>Leucobacter</taxon>
    </lineage>
</organism>
<dbReference type="InterPro" id="IPR036250">
    <property type="entry name" value="AcylCo_DH-like_C"/>
</dbReference>
<name>A0ABN2LB23_9MICO</name>
<dbReference type="Pfam" id="PF02771">
    <property type="entry name" value="Acyl-CoA_dh_N"/>
    <property type="match status" value="1"/>
</dbReference>
<dbReference type="Pfam" id="PF08028">
    <property type="entry name" value="Acyl-CoA_dh_2"/>
    <property type="match status" value="1"/>
</dbReference>
<comment type="caution">
    <text evidence="5">The sequence shown here is derived from an EMBL/GenBank/DDBJ whole genome shotgun (WGS) entry which is preliminary data.</text>
</comment>
<dbReference type="Gene3D" id="1.10.540.10">
    <property type="entry name" value="Acyl-CoA dehydrogenase/oxidase, N-terminal domain"/>
    <property type="match status" value="1"/>
</dbReference>
<dbReference type="InterPro" id="IPR037069">
    <property type="entry name" value="AcylCoA_DH/ox_N_sf"/>
</dbReference>
<feature type="domain" description="Acyl-CoA dehydrogenase C-terminal" evidence="4">
    <location>
        <begin position="290"/>
        <end position="418"/>
    </location>
</feature>